<feature type="transmembrane region" description="Helical" evidence="1">
    <location>
        <begin position="37"/>
        <end position="55"/>
    </location>
</feature>
<protein>
    <submittedName>
        <fullName evidence="2">Uncharacterized protein</fullName>
    </submittedName>
</protein>
<feature type="transmembrane region" description="Helical" evidence="1">
    <location>
        <begin position="12"/>
        <end position="31"/>
    </location>
</feature>
<evidence type="ECO:0000313" key="2">
    <source>
        <dbReference type="EMBL" id="SVB99475.1"/>
    </source>
</evidence>
<keyword evidence="1" id="KW-0812">Transmembrane</keyword>
<evidence type="ECO:0000256" key="1">
    <source>
        <dbReference type="SAM" id="Phobius"/>
    </source>
</evidence>
<sequence>KPYTLPFQSRHYQMFGVGLVTILAGFIALGFGSITLAPLLMVVGYCVLIPLILFWKADTEEPATSERRSSQP</sequence>
<feature type="non-terminal residue" evidence="2">
    <location>
        <position position="1"/>
    </location>
</feature>
<keyword evidence="1" id="KW-1133">Transmembrane helix</keyword>
<dbReference type="AlphaFoldDB" id="A0A382IJI0"/>
<keyword evidence="1" id="KW-0472">Membrane</keyword>
<organism evidence="2">
    <name type="scientific">marine metagenome</name>
    <dbReference type="NCBI Taxonomy" id="408172"/>
    <lineage>
        <taxon>unclassified sequences</taxon>
        <taxon>metagenomes</taxon>
        <taxon>ecological metagenomes</taxon>
    </lineage>
</organism>
<reference evidence="2" key="1">
    <citation type="submission" date="2018-05" db="EMBL/GenBank/DDBJ databases">
        <authorList>
            <person name="Lanie J.A."/>
            <person name="Ng W.-L."/>
            <person name="Kazmierczak K.M."/>
            <person name="Andrzejewski T.M."/>
            <person name="Davidsen T.M."/>
            <person name="Wayne K.J."/>
            <person name="Tettelin H."/>
            <person name="Glass J.I."/>
            <person name="Rusch D."/>
            <person name="Podicherti R."/>
            <person name="Tsui H.-C.T."/>
            <person name="Winkler M.E."/>
        </authorList>
    </citation>
    <scope>NUCLEOTIDE SEQUENCE</scope>
</reference>
<accession>A0A382IJI0</accession>
<name>A0A382IJI0_9ZZZZ</name>
<proteinExistence type="predicted"/>
<gene>
    <name evidence="2" type="ORF">METZ01_LOCUS252329</name>
</gene>
<dbReference type="EMBL" id="UINC01067632">
    <property type="protein sequence ID" value="SVB99475.1"/>
    <property type="molecule type" value="Genomic_DNA"/>
</dbReference>